<comment type="function">
    <text evidence="7 10">Allows the formation of correctly charged Asn-tRNA(Asn) or Gln-tRNA(Gln) through the transamidation of misacylated Asp-tRNA(Asn) or Glu-tRNA(Gln) in organisms which lack either or both of asparaginyl-tRNA or glutaminyl-tRNA synthetases. The reaction takes place in the presence of glutamine and ATP through an activated phospho-Asp-tRNA(Asn) or phospho-Glu-tRNA(Gln).</text>
</comment>
<dbReference type="KEGG" id="cth:Cthe_1540"/>
<comment type="catalytic activity">
    <reaction evidence="9 10">
        <text>L-glutamyl-tRNA(Gln) + L-glutamine + ATP + H2O = L-glutaminyl-tRNA(Gln) + L-glutamate + ADP + phosphate + H(+)</text>
        <dbReference type="Rhea" id="RHEA:17521"/>
        <dbReference type="Rhea" id="RHEA-COMP:9681"/>
        <dbReference type="Rhea" id="RHEA-COMP:9684"/>
        <dbReference type="ChEBI" id="CHEBI:15377"/>
        <dbReference type="ChEBI" id="CHEBI:15378"/>
        <dbReference type="ChEBI" id="CHEBI:29985"/>
        <dbReference type="ChEBI" id="CHEBI:30616"/>
        <dbReference type="ChEBI" id="CHEBI:43474"/>
        <dbReference type="ChEBI" id="CHEBI:58359"/>
        <dbReference type="ChEBI" id="CHEBI:78520"/>
        <dbReference type="ChEBI" id="CHEBI:78521"/>
        <dbReference type="ChEBI" id="CHEBI:456216"/>
    </reaction>
</comment>
<organism evidence="12 13">
    <name type="scientific">Acetivibrio thermocellus (strain ATCC 27405 / DSM 1237 / JCM 9322 / NBRC 103400 / NCIMB 10682 / NRRL B-4536 / VPI 7372)</name>
    <name type="common">Clostridium thermocellum</name>
    <dbReference type="NCBI Taxonomy" id="203119"/>
    <lineage>
        <taxon>Bacteria</taxon>
        <taxon>Bacillati</taxon>
        <taxon>Bacillota</taxon>
        <taxon>Clostridia</taxon>
        <taxon>Eubacteriales</taxon>
        <taxon>Oscillospiraceae</taxon>
        <taxon>Acetivibrio</taxon>
    </lineage>
</organism>
<dbReference type="InterPro" id="IPR003789">
    <property type="entry name" value="Asn/Gln_tRNA_amidoTrase-B-like"/>
</dbReference>
<reference evidence="12 13" key="2">
    <citation type="journal article" date="2013" name="Biotechnol. Biofuels">
        <title>Global transcriptome analysis of Clostridium thermocellum ATCC 27405 during growth on dilute acid pretreated Populus and switchgrass.</title>
        <authorList>
            <person name="Wilson C.M."/>
            <person name="Rodriguez M.Jr."/>
            <person name="Johnson C.M."/>
            <person name="Martin S.L."/>
            <person name="Chu T.M."/>
            <person name="Wolfinger R.D."/>
            <person name="Hauser L.J."/>
            <person name="Land M.L."/>
            <person name="Klingeman D.M."/>
            <person name="Syed M.H."/>
            <person name="Ragauskas A.J."/>
            <person name="Tschaplinski T.J."/>
            <person name="Mielenz J.R."/>
            <person name="Brown S.D."/>
        </authorList>
    </citation>
    <scope>NUCLEOTIDE SEQUENCE [LARGE SCALE GENOMIC DNA]</scope>
    <source>
        <strain evidence="13">ATCC 27405 / DSM 1237 / JCM 9322 / NBRC 103400 / NCIMB 10682 / NRRL B-4536 / VPI 7372</strain>
    </source>
</reference>
<dbReference type="SUPFAM" id="SSF55931">
    <property type="entry name" value="Glutamine synthetase/guanido kinase"/>
    <property type="match status" value="1"/>
</dbReference>
<dbReference type="InterPro" id="IPR018027">
    <property type="entry name" value="Asn/Gln_amidotransferase"/>
</dbReference>
<name>A3DFN8_ACET2</name>
<evidence type="ECO:0000256" key="9">
    <source>
        <dbReference type="ARBA" id="ARBA00047913"/>
    </source>
</evidence>
<dbReference type="InterPro" id="IPR006075">
    <property type="entry name" value="Asn/Gln-tRNA_Trfase_suB/E_cat"/>
</dbReference>
<dbReference type="Gene3D" id="1.10.10.410">
    <property type="match status" value="1"/>
</dbReference>
<evidence type="ECO:0000256" key="3">
    <source>
        <dbReference type="ARBA" id="ARBA00022598"/>
    </source>
</evidence>
<dbReference type="RefSeq" id="WP_011838123.1">
    <property type="nucleotide sequence ID" value="NC_009012.1"/>
</dbReference>
<keyword evidence="13" id="KW-1185">Reference proteome</keyword>
<dbReference type="HAMAP" id="MF_00121">
    <property type="entry name" value="GatB"/>
    <property type="match status" value="1"/>
</dbReference>
<evidence type="ECO:0000313" key="13">
    <source>
        <dbReference type="Proteomes" id="UP000002145"/>
    </source>
</evidence>
<evidence type="ECO:0000256" key="7">
    <source>
        <dbReference type="ARBA" id="ARBA00024799"/>
    </source>
</evidence>
<dbReference type="EMBL" id="CP000568">
    <property type="protein sequence ID" value="ABN52767.1"/>
    <property type="molecule type" value="Genomic_DNA"/>
</dbReference>
<dbReference type="Gene3D" id="1.10.150.380">
    <property type="entry name" value="GatB domain, N-terminal subdomain"/>
    <property type="match status" value="1"/>
</dbReference>
<keyword evidence="4 10" id="KW-0547">Nucleotide-binding</keyword>
<dbReference type="InterPro" id="IPR014746">
    <property type="entry name" value="Gln_synth/guanido_kin_cat_dom"/>
</dbReference>
<dbReference type="STRING" id="203119.Cthe_1540"/>
<dbReference type="InterPro" id="IPR004413">
    <property type="entry name" value="GatB"/>
</dbReference>
<dbReference type="SMART" id="SM00845">
    <property type="entry name" value="GatB_Yqey"/>
    <property type="match status" value="1"/>
</dbReference>
<dbReference type="SUPFAM" id="SSF89095">
    <property type="entry name" value="GatB/YqeY motif"/>
    <property type="match status" value="1"/>
</dbReference>
<dbReference type="GO" id="GO:0050566">
    <property type="term" value="F:asparaginyl-tRNA synthase (glutamine-hydrolyzing) activity"/>
    <property type="evidence" value="ECO:0007669"/>
    <property type="project" value="RHEA"/>
</dbReference>
<comment type="catalytic activity">
    <reaction evidence="8 10">
        <text>L-aspartyl-tRNA(Asn) + L-glutamine + ATP + H2O = L-asparaginyl-tRNA(Asn) + L-glutamate + ADP + phosphate + 2 H(+)</text>
        <dbReference type="Rhea" id="RHEA:14513"/>
        <dbReference type="Rhea" id="RHEA-COMP:9674"/>
        <dbReference type="Rhea" id="RHEA-COMP:9677"/>
        <dbReference type="ChEBI" id="CHEBI:15377"/>
        <dbReference type="ChEBI" id="CHEBI:15378"/>
        <dbReference type="ChEBI" id="CHEBI:29985"/>
        <dbReference type="ChEBI" id="CHEBI:30616"/>
        <dbReference type="ChEBI" id="CHEBI:43474"/>
        <dbReference type="ChEBI" id="CHEBI:58359"/>
        <dbReference type="ChEBI" id="CHEBI:78515"/>
        <dbReference type="ChEBI" id="CHEBI:78516"/>
        <dbReference type="ChEBI" id="CHEBI:456216"/>
    </reaction>
</comment>
<evidence type="ECO:0000256" key="5">
    <source>
        <dbReference type="ARBA" id="ARBA00022840"/>
    </source>
</evidence>
<dbReference type="InterPro" id="IPR023168">
    <property type="entry name" value="GatB_Yqey_C_2"/>
</dbReference>
<dbReference type="HOGENOM" id="CLU_019240_0_0_9"/>
<comment type="subunit">
    <text evidence="2 10">Heterotrimer of A, B and C subunits.</text>
</comment>
<keyword evidence="3 10" id="KW-0436">Ligase</keyword>
<dbReference type="AlphaFoldDB" id="A3DFN8"/>
<dbReference type="OrthoDB" id="9804078at2"/>
<dbReference type="NCBIfam" id="NF004012">
    <property type="entry name" value="PRK05477.1-2"/>
    <property type="match status" value="1"/>
</dbReference>
<dbReference type="InterPro" id="IPR017958">
    <property type="entry name" value="Gln-tRNA_amidoTrfase_suB_CS"/>
</dbReference>
<dbReference type="PROSITE" id="PS01234">
    <property type="entry name" value="GATB"/>
    <property type="match status" value="1"/>
</dbReference>
<dbReference type="Pfam" id="PF02934">
    <property type="entry name" value="GatB_N"/>
    <property type="match status" value="1"/>
</dbReference>
<dbReference type="InterPro" id="IPR017959">
    <property type="entry name" value="Asn/Gln-tRNA_amidoTrfase_suB/E"/>
</dbReference>
<comment type="similarity">
    <text evidence="1 10">Belongs to the GatB/GatE family. GatB subfamily.</text>
</comment>
<dbReference type="GeneID" id="35803951"/>
<dbReference type="GO" id="GO:0005524">
    <property type="term" value="F:ATP binding"/>
    <property type="evidence" value="ECO:0007669"/>
    <property type="project" value="UniProtKB-KW"/>
</dbReference>
<evidence type="ECO:0000256" key="8">
    <source>
        <dbReference type="ARBA" id="ARBA00047380"/>
    </source>
</evidence>
<evidence type="ECO:0000256" key="1">
    <source>
        <dbReference type="ARBA" id="ARBA00005306"/>
    </source>
</evidence>
<dbReference type="Proteomes" id="UP000002145">
    <property type="component" value="Chromosome"/>
</dbReference>
<dbReference type="NCBIfam" id="NF004014">
    <property type="entry name" value="PRK05477.1-4"/>
    <property type="match status" value="1"/>
</dbReference>
<keyword evidence="6 10" id="KW-0648">Protein biosynthesis</keyword>
<dbReference type="InterPro" id="IPR042114">
    <property type="entry name" value="GatB_C_1"/>
</dbReference>
<evidence type="ECO:0000259" key="11">
    <source>
        <dbReference type="SMART" id="SM00845"/>
    </source>
</evidence>
<dbReference type="GO" id="GO:0006412">
    <property type="term" value="P:translation"/>
    <property type="evidence" value="ECO:0007669"/>
    <property type="project" value="UniProtKB-UniRule"/>
</dbReference>
<evidence type="ECO:0000256" key="6">
    <source>
        <dbReference type="ARBA" id="ARBA00022917"/>
    </source>
</evidence>
<reference evidence="13" key="1">
    <citation type="submission" date="2007-02" db="EMBL/GenBank/DDBJ databases">
        <title>Complete sequence of Clostridium thermocellum ATCC 27405.</title>
        <authorList>
            <consortium name="US DOE Joint Genome Institute"/>
            <person name="Copeland A."/>
            <person name="Lucas S."/>
            <person name="Lapidus A."/>
            <person name="Barry K."/>
            <person name="Detter J.C."/>
            <person name="Glavina del Rio T."/>
            <person name="Hammon N."/>
            <person name="Israni S."/>
            <person name="Dalin E."/>
            <person name="Tice H."/>
            <person name="Pitluck S."/>
            <person name="Chertkov O."/>
            <person name="Brettin T."/>
            <person name="Bruce D."/>
            <person name="Han C."/>
            <person name="Tapia R."/>
            <person name="Gilna P."/>
            <person name="Schmutz J."/>
            <person name="Larimer F."/>
            <person name="Land M."/>
            <person name="Hauser L."/>
            <person name="Kyrpides N."/>
            <person name="Mikhailova N."/>
            <person name="Wu J.H.D."/>
            <person name="Newcomb M."/>
            <person name="Richardson P."/>
        </authorList>
    </citation>
    <scope>NUCLEOTIDE SEQUENCE [LARGE SCALE GENOMIC DNA]</scope>
    <source>
        <strain evidence="13">ATCC 27405 / DSM 1237 / JCM 9322 / NBRC 103400 / NCIMB 10682 / NRRL B-4536 / VPI 7372</strain>
    </source>
</reference>
<evidence type="ECO:0000256" key="2">
    <source>
        <dbReference type="ARBA" id="ARBA00011123"/>
    </source>
</evidence>
<evidence type="ECO:0000313" key="12">
    <source>
        <dbReference type="EMBL" id="ABN52767.1"/>
    </source>
</evidence>
<dbReference type="eggNOG" id="COG0064">
    <property type="taxonomic scope" value="Bacteria"/>
</dbReference>
<accession>A3DFN8</accession>
<proteinExistence type="inferred from homology"/>
<protein>
    <recommendedName>
        <fullName evidence="10">Aspartyl/glutamyl-tRNA(Asn/Gln) amidotransferase subunit B</fullName>
        <shortName evidence="10">Asp/Glu-ADT subunit B</shortName>
        <ecNumber evidence="10">6.3.5.-</ecNumber>
    </recommendedName>
</protein>
<dbReference type="FunFam" id="1.10.10.410:FF:000001">
    <property type="entry name" value="Aspartyl/glutamyl-tRNA(Asn/Gln) amidotransferase subunit B"/>
    <property type="match status" value="1"/>
</dbReference>
<evidence type="ECO:0000256" key="4">
    <source>
        <dbReference type="ARBA" id="ARBA00022741"/>
    </source>
</evidence>
<dbReference type="EC" id="6.3.5.-" evidence="10"/>
<dbReference type="GO" id="GO:0050567">
    <property type="term" value="F:glutaminyl-tRNA synthase (glutamine-hydrolyzing) activity"/>
    <property type="evidence" value="ECO:0007669"/>
    <property type="project" value="UniProtKB-UniRule"/>
</dbReference>
<dbReference type="PANTHER" id="PTHR11659">
    <property type="entry name" value="GLUTAMYL-TRNA GLN AMIDOTRANSFERASE SUBUNIT B MITOCHONDRIAL AND PROKARYOTIC PET112-RELATED"/>
    <property type="match status" value="1"/>
</dbReference>
<gene>
    <name evidence="10" type="primary">gatB</name>
    <name evidence="12" type="ordered locus">Cthe_1540</name>
</gene>
<evidence type="ECO:0000256" key="10">
    <source>
        <dbReference type="HAMAP-Rule" id="MF_00121"/>
    </source>
</evidence>
<sequence length="471" mass="52679">MNYEIVCGIETHIELATKTKIFCGCTTEFGGEPNTHCCPVCTGQPGSLPILNQKVVEYAIKAGLALNCKINTKSHMDRKNYVYPDLPKAYQISQYDEPLCEKGYIELDSGKRIGITRIHIEEDAGKLVHENGYTYIDYNRSGVPLIEIVSEPDISSAEEAREYAEKLQLIMRYIGISDCKMQEGSMRCDVNLSLRKPGDSRFGVRTEIKNINSLSFIQKAVMAEAERQADILDAGGTVVQQTMRYDEATNSVSPMRDKENSDDYRYFPDPDILRFSINDEKVEEIRASLPELPFDKLKRYVNVLGLPEATARQIFRYRKVAEFFEGALAEGASVKNAANLIVGTIFSNMDTEEEKELFDIRISSAQFAALVKLADEKKINIGVAQSTLQKMLESGKPVEEFIKPEDLAGISDEELESLCKEAIDANPKAVADVRSGKDKAINVMFGYIMKKTGGKADIRKVEVLLRKLIGQ</sequence>
<dbReference type="NCBIfam" id="TIGR00133">
    <property type="entry name" value="gatB"/>
    <property type="match status" value="1"/>
</dbReference>
<feature type="domain" description="Asn/Gln amidotransferase" evidence="11">
    <location>
        <begin position="322"/>
        <end position="469"/>
    </location>
</feature>
<keyword evidence="5 10" id="KW-0067">ATP-binding</keyword>
<dbReference type="Pfam" id="PF02637">
    <property type="entry name" value="GatB_Yqey"/>
    <property type="match status" value="1"/>
</dbReference>